<reference evidence="4 5" key="1">
    <citation type="submission" date="2019-02" db="EMBL/GenBank/DDBJ databases">
        <title>Deep-cultivation of Planctomycetes and their phenomic and genomic characterization uncovers novel biology.</title>
        <authorList>
            <person name="Wiegand S."/>
            <person name="Jogler M."/>
            <person name="Boedeker C."/>
            <person name="Pinto D."/>
            <person name="Vollmers J."/>
            <person name="Rivas-Marin E."/>
            <person name="Kohn T."/>
            <person name="Peeters S.H."/>
            <person name="Heuer A."/>
            <person name="Rast P."/>
            <person name="Oberbeckmann S."/>
            <person name="Bunk B."/>
            <person name="Jeske O."/>
            <person name="Meyerdierks A."/>
            <person name="Storesund J.E."/>
            <person name="Kallscheuer N."/>
            <person name="Luecker S."/>
            <person name="Lage O.M."/>
            <person name="Pohl T."/>
            <person name="Merkel B.J."/>
            <person name="Hornburger P."/>
            <person name="Mueller R.-W."/>
            <person name="Bruemmer F."/>
            <person name="Labrenz M."/>
            <person name="Spormann A.M."/>
            <person name="Op den Camp H."/>
            <person name="Overmann J."/>
            <person name="Amann R."/>
            <person name="Jetten M.S.M."/>
            <person name="Mascher T."/>
            <person name="Medema M.H."/>
            <person name="Devos D.P."/>
            <person name="Kaster A.-K."/>
            <person name="Ovreas L."/>
            <person name="Rohde M."/>
            <person name="Galperin M.Y."/>
            <person name="Jogler C."/>
        </authorList>
    </citation>
    <scope>NUCLEOTIDE SEQUENCE [LARGE SCALE GENOMIC DNA]</scope>
    <source>
        <strain evidence="4 5">K23_9</strain>
    </source>
</reference>
<evidence type="ECO:0000259" key="3">
    <source>
        <dbReference type="PROSITE" id="PS50110"/>
    </source>
</evidence>
<dbReference type="CDD" id="cd00156">
    <property type="entry name" value="REC"/>
    <property type="match status" value="1"/>
</dbReference>
<organism evidence="4 5">
    <name type="scientific">Stieleria marina</name>
    <dbReference type="NCBI Taxonomy" id="1930275"/>
    <lineage>
        <taxon>Bacteria</taxon>
        <taxon>Pseudomonadati</taxon>
        <taxon>Planctomycetota</taxon>
        <taxon>Planctomycetia</taxon>
        <taxon>Pirellulales</taxon>
        <taxon>Pirellulaceae</taxon>
        <taxon>Stieleria</taxon>
    </lineage>
</organism>
<keyword evidence="5" id="KW-1185">Reference proteome</keyword>
<dbReference type="RefSeq" id="WP_145421239.1">
    <property type="nucleotide sequence ID" value="NZ_CP036526.1"/>
</dbReference>
<dbReference type="GO" id="GO:0000160">
    <property type="term" value="P:phosphorelay signal transduction system"/>
    <property type="evidence" value="ECO:0007669"/>
    <property type="project" value="InterPro"/>
</dbReference>
<dbReference type="EMBL" id="CP036526">
    <property type="protein sequence ID" value="QDT13522.1"/>
    <property type="molecule type" value="Genomic_DNA"/>
</dbReference>
<proteinExistence type="predicted"/>
<dbReference type="PROSITE" id="PS50110">
    <property type="entry name" value="RESPONSE_REGULATORY"/>
    <property type="match status" value="1"/>
</dbReference>
<accession>A0A517P2B8</accession>
<dbReference type="Pfam" id="PF00072">
    <property type="entry name" value="Response_reg"/>
    <property type="match status" value="1"/>
</dbReference>
<keyword evidence="1 2" id="KW-0597">Phosphoprotein</keyword>
<dbReference type="AlphaFoldDB" id="A0A517P2B8"/>
<dbReference type="InterPro" id="IPR001789">
    <property type="entry name" value="Sig_transdc_resp-reg_receiver"/>
</dbReference>
<dbReference type="SMART" id="SM00448">
    <property type="entry name" value="REC"/>
    <property type="match status" value="1"/>
</dbReference>
<dbReference type="OrthoDB" id="9770645at2"/>
<evidence type="ECO:0000256" key="1">
    <source>
        <dbReference type="ARBA" id="ARBA00022553"/>
    </source>
</evidence>
<dbReference type="InterPro" id="IPR036890">
    <property type="entry name" value="HATPase_C_sf"/>
</dbReference>
<dbReference type="SUPFAM" id="SSF52172">
    <property type="entry name" value="CheY-like"/>
    <property type="match status" value="1"/>
</dbReference>
<feature type="domain" description="Response regulatory" evidence="3">
    <location>
        <begin position="3"/>
        <end position="117"/>
    </location>
</feature>
<gene>
    <name evidence="4" type="primary">cheY_2</name>
    <name evidence="4" type="ORF">K239x_55420</name>
</gene>
<sequence>MASVLLVEDSITQAEMIRGLLESAGYNVTHAEDGQQAISKIQQQQPDVLLTDLMMPNMNGCELTRHVVEHYPTTPVLVFTARGSESLAVDALADGAVNFVPKALLEARLIPAVNELADRVRVDSACCESGAHLVVPELIFELDSDPRAILPVTRYIQKTLAFADVMDVVSRFRTTSAISAALINAICYGNLEMREDEEAIYRLMRGEVKPADVPHKVRLVVSVGVQDTRVLVTHDGPGAMTRTSPAPGTPESFELEDCRGLLLVTSFMDKVIYHQLSNEIVMVKDTSPKLEPPLLEPVAT</sequence>
<name>A0A517P2B8_9BACT</name>
<feature type="modified residue" description="4-aspartylphosphate" evidence="2">
    <location>
        <position position="52"/>
    </location>
</feature>
<dbReference type="Proteomes" id="UP000319817">
    <property type="component" value="Chromosome"/>
</dbReference>
<dbReference type="PANTHER" id="PTHR44591">
    <property type="entry name" value="STRESS RESPONSE REGULATOR PROTEIN 1"/>
    <property type="match status" value="1"/>
</dbReference>
<dbReference type="PANTHER" id="PTHR44591:SF3">
    <property type="entry name" value="RESPONSE REGULATORY DOMAIN-CONTAINING PROTEIN"/>
    <property type="match status" value="1"/>
</dbReference>
<protein>
    <submittedName>
        <fullName evidence="4">Chemotaxis protein CheY</fullName>
    </submittedName>
</protein>
<dbReference type="Gene3D" id="3.40.50.2300">
    <property type="match status" value="1"/>
</dbReference>
<evidence type="ECO:0000313" key="4">
    <source>
        <dbReference type="EMBL" id="QDT13522.1"/>
    </source>
</evidence>
<evidence type="ECO:0000256" key="2">
    <source>
        <dbReference type="PROSITE-ProRule" id="PRU00169"/>
    </source>
</evidence>
<dbReference type="InterPro" id="IPR050595">
    <property type="entry name" value="Bact_response_regulator"/>
</dbReference>
<evidence type="ECO:0000313" key="5">
    <source>
        <dbReference type="Proteomes" id="UP000319817"/>
    </source>
</evidence>
<dbReference type="InterPro" id="IPR011006">
    <property type="entry name" value="CheY-like_superfamily"/>
</dbReference>
<dbReference type="Gene3D" id="3.30.565.10">
    <property type="entry name" value="Histidine kinase-like ATPase, C-terminal domain"/>
    <property type="match status" value="1"/>
</dbReference>